<dbReference type="InterPro" id="IPR004670">
    <property type="entry name" value="NhaA"/>
</dbReference>
<dbReference type="GO" id="GO:0015385">
    <property type="term" value="F:sodium:proton antiporter activity"/>
    <property type="evidence" value="ECO:0007669"/>
    <property type="project" value="TreeGrafter"/>
</dbReference>
<name>A0A6J7J3U5_9ZZZZ</name>
<comment type="subcellular location">
    <subcellularLocation>
        <location evidence="1">Cell inner membrane</location>
        <topology evidence="1">Multi-pass membrane protein</topology>
    </subcellularLocation>
</comment>
<keyword evidence="4 6" id="KW-1133">Transmembrane helix</keyword>
<dbReference type="AlphaFoldDB" id="A0A6J7J3U5"/>
<evidence type="ECO:0000256" key="6">
    <source>
        <dbReference type="SAM" id="Phobius"/>
    </source>
</evidence>
<feature type="transmembrane region" description="Helical" evidence="6">
    <location>
        <begin position="104"/>
        <end position="122"/>
    </location>
</feature>
<dbReference type="PANTHER" id="PTHR30341">
    <property type="entry name" value="SODIUM ION/PROTON ANTIPORTER NHAA-RELATED"/>
    <property type="match status" value="1"/>
</dbReference>
<evidence type="ECO:0000256" key="2">
    <source>
        <dbReference type="ARBA" id="ARBA00022475"/>
    </source>
</evidence>
<evidence type="ECO:0000256" key="4">
    <source>
        <dbReference type="ARBA" id="ARBA00022989"/>
    </source>
</evidence>
<evidence type="ECO:0000313" key="7">
    <source>
        <dbReference type="EMBL" id="CAB4937561.1"/>
    </source>
</evidence>
<dbReference type="InterPro" id="IPR023171">
    <property type="entry name" value="Na/H_antiporter_dom_sf"/>
</dbReference>
<feature type="transmembrane region" description="Helical" evidence="6">
    <location>
        <begin position="207"/>
        <end position="225"/>
    </location>
</feature>
<reference evidence="7" key="1">
    <citation type="submission" date="2020-05" db="EMBL/GenBank/DDBJ databases">
        <authorList>
            <person name="Chiriac C."/>
            <person name="Salcher M."/>
            <person name="Ghai R."/>
            <person name="Kavagutti S V."/>
        </authorList>
    </citation>
    <scope>NUCLEOTIDE SEQUENCE</scope>
</reference>
<feature type="transmembrane region" description="Helical" evidence="6">
    <location>
        <begin position="17"/>
        <end position="36"/>
    </location>
</feature>
<dbReference type="Pfam" id="PF06965">
    <property type="entry name" value="Na_H_antiport_1"/>
    <property type="match status" value="2"/>
</dbReference>
<feature type="transmembrane region" description="Helical" evidence="6">
    <location>
        <begin position="134"/>
        <end position="156"/>
    </location>
</feature>
<dbReference type="PANTHER" id="PTHR30341:SF0">
    <property type="entry name" value="NA(+)_H(+) ANTIPORTER NHAA"/>
    <property type="match status" value="1"/>
</dbReference>
<keyword evidence="2" id="KW-1003">Cell membrane</keyword>
<dbReference type="GO" id="GO:0006885">
    <property type="term" value="P:regulation of pH"/>
    <property type="evidence" value="ECO:0007669"/>
    <property type="project" value="InterPro"/>
</dbReference>
<evidence type="ECO:0000256" key="5">
    <source>
        <dbReference type="ARBA" id="ARBA00023136"/>
    </source>
</evidence>
<feature type="transmembrane region" description="Helical" evidence="6">
    <location>
        <begin position="168"/>
        <end position="195"/>
    </location>
</feature>
<keyword evidence="3 6" id="KW-0812">Transmembrane</keyword>
<feature type="transmembrane region" description="Helical" evidence="6">
    <location>
        <begin position="48"/>
        <end position="67"/>
    </location>
</feature>
<evidence type="ECO:0000256" key="1">
    <source>
        <dbReference type="ARBA" id="ARBA00004429"/>
    </source>
</evidence>
<sequence length="233" mass="24750">MVFPAVIFLAISPSTHLWAAAMPTDLAIALGGLALVGKGIRPQVRTFLLLLAVADDFFSLLVFGAIYGSKLHLADSLSTLGAALLGFTLGQIKIIQPARLIQVLNPLTTFFIVPVYVIYQVRSGFSTEITNGTTLGFLAARVVGKVLGIALFIWIAHRMQWIDDRKGVTLAEAIGVGVLAGAAMTVSLVIGEIAAQSPGEMDQLRSGVFLSAIISVILGSVWLRLRGRVHASE</sequence>
<proteinExistence type="predicted"/>
<protein>
    <submittedName>
        <fullName evidence="7">Unannotated protein</fullName>
    </submittedName>
</protein>
<feature type="transmembrane region" description="Helical" evidence="6">
    <location>
        <begin position="73"/>
        <end position="92"/>
    </location>
</feature>
<accession>A0A6J7J3U5</accession>
<organism evidence="7">
    <name type="scientific">freshwater metagenome</name>
    <dbReference type="NCBI Taxonomy" id="449393"/>
    <lineage>
        <taxon>unclassified sequences</taxon>
        <taxon>metagenomes</taxon>
        <taxon>ecological metagenomes</taxon>
    </lineage>
</organism>
<dbReference type="EMBL" id="CAFBNG010000059">
    <property type="protein sequence ID" value="CAB4937561.1"/>
    <property type="molecule type" value="Genomic_DNA"/>
</dbReference>
<evidence type="ECO:0000256" key="3">
    <source>
        <dbReference type="ARBA" id="ARBA00022692"/>
    </source>
</evidence>
<gene>
    <name evidence="7" type="ORF">UFOPK3774_00437</name>
</gene>
<keyword evidence="5 6" id="KW-0472">Membrane</keyword>
<dbReference type="GO" id="GO:0005886">
    <property type="term" value="C:plasma membrane"/>
    <property type="evidence" value="ECO:0007669"/>
    <property type="project" value="UniProtKB-SubCell"/>
</dbReference>
<dbReference type="Gene3D" id="1.20.1530.10">
    <property type="entry name" value="Na+/H+ antiporter like domain"/>
    <property type="match status" value="2"/>
</dbReference>